<dbReference type="InterPro" id="IPR023366">
    <property type="entry name" value="ATP_synth_asu-like_sf"/>
</dbReference>
<dbReference type="NCBIfam" id="NF009566">
    <property type="entry name" value="PRK13020.1"/>
    <property type="match status" value="1"/>
</dbReference>
<dbReference type="EMBL" id="CP088295">
    <property type="protein sequence ID" value="UUY02104.1"/>
    <property type="molecule type" value="Genomic_DNA"/>
</dbReference>
<evidence type="ECO:0000256" key="4">
    <source>
        <dbReference type="ARBA" id="ARBA00012827"/>
    </source>
</evidence>
<comment type="catalytic activity">
    <reaction evidence="1">
        <text>2 6,7-dimethyl-8-(1-D-ribityl)lumazine + H(+) = 5-amino-6-(D-ribitylamino)uracil + riboflavin</text>
        <dbReference type="Rhea" id="RHEA:20772"/>
        <dbReference type="ChEBI" id="CHEBI:15378"/>
        <dbReference type="ChEBI" id="CHEBI:15934"/>
        <dbReference type="ChEBI" id="CHEBI:57986"/>
        <dbReference type="ChEBI" id="CHEBI:58201"/>
        <dbReference type="EC" id="2.5.1.9"/>
    </reaction>
</comment>
<dbReference type="GO" id="GO:0004746">
    <property type="term" value="F:riboflavin synthase activity"/>
    <property type="evidence" value="ECO:0007669"/>
    <property type="project" value="UniProtKB-EC"/>
</dbReference>
<dbReference type="Gene3D" id="2.40.30.20">
    <property type="match status" value="2"/>
</dbReference>
<dbReference type="PROSITE" id="PS51177">
    <property type="entry name" value="LUMAZINE_BIND"/>
    <property type="match status" value="2"/>
</dbReference>
<dbReference type="Proteomes" id="UP001058860">
    <property type="component" value="Chromosome"/>
</dbReference>
<name>A0ABY5PBP7_9ACTN</name>
<comment type="pathway">
    <text evidence="3">Cofactor biosynthesis; riboflavin biosynthesis; riboflavin from 2-hydroxy-3-oxobutyl phosphate and 5-amino-6-(D-ribitylamino)uracil: step 2/2.</text>
</comment>
<dbReference type="SUPFAM" id="SSF63380">
    <property type="entry name" value="Riboflavin synthase domain-like"/>
    <property type="match status" value="2"/>
</dbReference>
<dbReference type="PANTHER" id="PTHR21098">
    <property type="entry name" value="RIBOFLAVIN SYNTHASE ALPHA CHAIN"/>
    <property type="match status" value="1"/>
</dbReference>
<feature type="repeat" description="Lumazine-binding" evidence="10">
    <location>
        <begin position="96"/>
        <end position="193"/>
    </location>
</feature>
<keyword evidence="13" id="KW-1185">Reference proteome</keyword>
<keyword evidence="6" id="KW-0686">Riboflavin biosynthesis</keyword>
<dbReference type="InterPro" id="IPR026017">
    <property type="entry name" value="Lumazine-bd_dom"/>
</dbReference>
<protein>
    <recommendedName>
        <fullName evidence="5 9">Riboflavin synthase</fullName>
        <ecNumber evidence="4 9">2.5.1.9</ecNumber>
    </recommendedName>
</protein>
<evidence type="ECO:0000256" key="8">
    <source>
        <dbReference type="ARBA" id="ARBA00022737"/>
    </source>
</evidence>
<evidence type="ECO:0000313" key="13">
    <source>
        <dbReference type="Proteomes" id="UP001058860"/>
    </source>
</evidence>
<dbReference type="NCBIfam" id="TIGR00187">
    <property type="entry name" value="ribE"/>
    <property type="match status" value="1"/>
</dbReference>
<dbReference type="RefSeq" id="WP_353862638.1">
    <property type="nucleotide sequence ID" value="NZ_CP088295.1"/>
</dbReference>
<proteinExistence type="predicted"/>
<evidence type="ECO:0000256" key="6">
    <source>
        <dbReference type="ARBA" id="ARBA00022619"/>
    </source>
</evidence>
<dbReference type="InterPro" id="IPR001783">
    <property type="entry name" value="Lumazine-bd"/>
</dbReference>
<keyword evidence="8" id="KW-0677">Repeat</keyword>
<evidence type="ECO:0000256" key="1">
    <source>
        <dbReference type="ARBA" id="ARBA00000968"/>
    </source>
</evidence>
<gene>
    <name evidence="12" type="ORF">LRS13_15425</name>
</gene>
<accession>A0ABY5PBP7</accession>
<keyword evidence="7 12" id="KW-0808">Transferase</keyword>
<dbReference type="NCBIfam" id="NF006767">
    <property type="entry name" value="PRK09289.1"/>
    <property type="match status" value="1"/>
</dbReference>
<sequence length="197" mass="20510">MFTGLVEDLGRVAAVDATADGVRLTLTTALAPQIGLGDSIAVNGVCLTATTTTDDTFTADVMHESLRRSSLGELHAGDPVNLELALRADARLGGHIMQGHVDGLARVAGIEEDGFARIVTIAPEDPALLRYVVEKGSIAVDGVSLTVARIDDASFAVSLIPETLERTNLGAAAPGRPVNLEVDVLAKYVEKLTGAVR</sequence>
<feature type="repeat" description="Lumazine-binding" evidence="10">
    <location>
        <begin position="1"/>
        <end position="95"/>
    </location>
</feature>
<evidence type="ECO:0000256" key="5">
    <source>
        <dbReference type="ARBA" id="ARBA00013950"/>
    </source>
</evidence>
<dbReference type="Pfam" id="PF00677">
    <property type="entry name" value="Lum_binding"/>
    <property type="match status" value="2"/>
</dbReference>
<comment type="function">
    <text evidence="2">Catalyzes the dismutation of two molecules of 6,7-dimethyl-8-ribityllumazine, resulting in the formation of riboflavin and 5-amino-6-(D-ribitylamino)uracil.</text>
</comment>
<feature type="domain" description="Lumazine-binding" evidence="11">
    <location>
        <begin position="96"/>
        <end position="193"/>
    </location>
</feature>
<feature type="domain" description="Lumazine-binding" evidence="11">
    <location>
        <begin position="1"/>
        <end position="95"/>
    </location>
</feature>
<evidence type="ECO:0000259" key="11">
    <source>
        <dbReference type="PROSITE" id="PS51177"/>
    </source>
</evidence>
<dbReference type="PIRSF" id="PIRSF000498">
    <property type="entry name" value="Riboflavin_syn_A"/>
    <property type="match status" value="1"/>
</dbReference>
<evidence type="ECO:0000256" key="2">
    <source>
        <dbReference type="ARBA" id="ARBA00002803"/>
    </source>
</evidence>
<evidence type="ECO:0000256" key="7">
    <source>
        <dbReference type="ARBA" id="ARBA00022679"/>
    </source>
</evidence>
<evidence type="ECO:0000313" key="12">
    <source>
        <dbReference type="EMBL" id="UUY02104.1"/>
    </source>
</evidence>
<dbReference type="InterPro" id="IPR017938">
    <property type="entry name" value="Riboflavin_synthase-like_b-brl"/>
</dbReference>
<dbReference type="EC" id="2.5.1.9" evidence="4 9"/>
<evidence type="ECO:0000256" key="9">
    <source>
        <dbReference type="NCBIfam" id="TIGR00187"/>
    </source>
</evidence>
<dbReference type="CDD" id="cd00402">
    <property type="entry name" value="Riboflavin_synthase_like"/>
    <property type="match status" value="1"/>
</dbReference>
<evidence type="ECO:0000256" key="3">
    <source>
        <dbReference type="ARBA" id="ARBA00004887"/>
    </source>
</evidence>
<organism evidence="12 13">
    <name type="scientific">Svornostia abyssi</name>
    <dbReference type="NCBI Taxonomy" id="2898438"/>
    <lineage>
        <taxon>Bacteria</taxon>
        <taxon>Bacillati</taxon>
        <taxon>Actinomycetota</taxon>
        <taxon>Thermoleophilia</taxon>
        <taxon>Solirubrobacterales</taxon>
        <taxon>Baekduiaceae</taxon>
        <taxon>Svornostia</taxon>
    </lineage>
</organism>
<dbReference type="PANTHER" id="PTHR21098:SF12">
    <property type="entry name" value="RIBOFLAVIN SYNTHASE"/>
    <property type="match status" value="1"/>
</dbReference>
<reference evidence="13" key="1">
    <citation type="submission" date="2021-11" db="EMBL/GenBank/DDBJ databases">
        <title>Cultivation dependent microbiological survey of springs from the worlds oldest radium mine currently devoted to the extraction of radon-saturated water.</title>
        <authorList>
            <person name="Kapinusova G."/>
            <person name="Smrhova T."/>
            <person name="Strejcek M."/>
            <person name="Suman J."/>
            <person name="Jani K."/>
            <person name="Pajer P."/>
            <person name="Uhlik O."/>
        </authorList>
    </citation>
    <scope>NUCLEOTIDE SEQUENCE [LARGE SCALE GENOMIC DNA]</scope>
    <source>
        <strain evidence="13">J379</strain>
    </source>
</reference>
<evidence type="ECO:0000256" key="10">
    <source>
        <dbReference type="PROSITE-ProRule" id="PRU00524"/>
    </source>
</evidence>